<dbReference type="PANTHER" id="PTHR35004">
    <property type="entry name" value="TRANSPOSASE RV3428C-RELATED"/>
    <property type="match status" value="1"/>
</dbReference>
<protein>
    <submittedName>
        <fullName evidence="3">Transposon Tn7 transposition protein TnsB</fullName>
    </submittedName>
</protein>
<evidence type="ECO:0000313" key="4">
    <source>
        <dbReference type="Proteomes" id="UP000829494"/>
    </source>
</evidence>
<dbReference type="SUPFAM" id="SSF53098">
    <property type="entry name" value="Ribonuclease H-like"/>
    <property type="match status" value="1"/>
</dbReference>
<keyword evidence="4" id="KW-1185">Reference proteome</keyword>
<dbReference type="GeneID" id="89729557"/>
<dbReference type="Pfam" id="PF09299">
    <property type="entry name" value="Mu-transpos_C"/>
    <property type="match status" value="1"/>
</dbReference>
<proteinExistence type="predicted"/>
<keyword evidence="3" id="KW-0614">Plasmid</keyword>
<dbReference type="PANTHER" id="PTHR35004:SF6">
    <property type="entry name" value="TRANSPOSASE"/>
    <property type="match status" value="1"/>
</dbReference>
<sequence>MLCPSATKAVDAALLLAEMAVPHPARPTWPGILRMDHARALPHQRLATLDERLAGAAARPVVLPETIVVDRGKVFVSAAFTAACEHLGISVQPAPPRAPTAKGIVERTFGTINYLFCQHLPGYTGSDVTRRGPDTEKDACYSVAQLQDLLDEWLVHYHHRPHEGLRHPMMPRKALTPNEMWAALVAVAGHVPVPLTGRDYLELLPVRWQAITPAGITIHHRTYDADLLAPHRGQASPVAGRGGKWEIRYNPHDVRQIWVRLPDGELTEIPWIHRDHVHRPFDERTWQHIRTQAVDGNHGDAEQYEASLADALDQLMRRVHSGHATKTDQALMARTAHIPLPTARDGNHDTEAPADSTAQQGDEGNDDSIDDLDDLPDDDVIPAPATGFGLYNAHEEAATW</sequence>
<geneLocation type="plasmid" evidence="3 4">
    <name>pSRIMR7</name>
</geneLocation>
<dbReference type="PROSITE" id="PS50994">
    <property type="entry name" value="INTEGRASE"/>
    <property type="match status" value="1"/>
</dbReference>
<name>A0ABY3ZG99_STRRM</name>
<accession>A0ABY3ZG99</accession>
<evidence type="ECO:0000256" key="1">
    <source>
        <dbReference type="SAM" id="MobiDB-lite"/>
    </source>
</evidence>
<gene>
    <name evidence="3" type="primary">tnsB</name>
    <name evidence="3" type="ORF">SRIMR7_42570</name>
</gene>
<dbReference type="EMBL" id="CP094299">
    <property type="protein sequence ID" value="UNZ08858.1"/>
    <property type="molecule type" value="Genomic_DNA"/>
</dbReference>
<feature type="compositionally biased region" description="Acidic residues" evidence="1">
    <location>
        <begin position="363"/>
        <end position="380"/>
    </location>
</feature>
<feature type="region of interest" description="Disordered" evidence="1">
    <location>
        <begin position="340"/>
        <end position="387"/>
    </location>
</feature>
<dbReference type="InterPro" id="IPR012337">
    <property type="entry name" value="RNaseH-like_sf"/>
</dbReference>
<dbReference type="Proteomes" id="UP000829494">
    <property type="component" value="Plasmid pSRIMR7"/>
</dbReference>
<dbReference type="InterPro" id="IPR036397">
    <property type="entry name" value="RNaseH_sf"/>
</dbReference>
<feature type="domain" description="Integrase catalytic" evidence="2">
    <location>
        <begin position="64"/>
        <end position="185"/>
    </location>
</feature>
<dbReference type="InterPro" id="IPR015378">
    <property type="entry name" value="Transposase-like_Mu_C"/>
</dbReference>
<evidence type="ECO:0000259" key="2">
    <source>
        <dbReference type="PROSITE" id="PS50994"/>
    </source>
</evidence>
<dbReference type="Gene3D" id="3.30.420.10">
    <property type="entry name" value="Ribonuclease H-like superfamily/Ribonuclease H"/>
    <property type="match status" value="1"/>
</dbReference>
<dbReference type="InterPro" id="IPR001584">
    <property type="entry name" value="Integrase_cat-core"/>
</dbReference>
<organism evidence="3 4">
    <name type="scientific">Streptomyces rimosus subsp. rimosus</name>
    <dbReference type="NCBI Taxonomy" id="132474"/>
    <lineage>
        <taxon>Bacteria</taxon>
        <taxon>Bacillati</taxon>
        <taxon>Actinomycetota</taxon>
        <taxon>Actinomycetes</taxon>
        <taxon>Kitasatosporales</taxon>
        <taxon>Streptomycetaceae</taxon>
        <taxon>Streptomyces</taxon>
    </lineage>
</organism>
<evidence type="ECO:0000313" key="3">
    <source>
        <dbReference type="EMBL" id="UNZ08858.1"/>
    </source>
</evidence>
<dbReference type="RefSeq" id="WP_306464335.1">
    <property type="nucleotide sequence ID" value="NZ_CP043496.1"/>
</dbReference>
<reference evidence="3 4" key="1">
    <citation type="submission" date="2022-03" db="EMBL/GenBank/DDBJ databases">
        <title>Complete genome of Streptomyces rimosus ssp. rimosus R7 (=ATCC 10970).</title>
        <authorList>
            <person name="Beganovic S."/>
            <person name="Ruckert C."/>
            <person name="Busche T."/>
            <person name="Kalinowski J."/>
            <person name="Wittmann C."/>
        </authorList>
    </citation>
    <scope>NUCLEOTIDE SEQUENCE [LARGE SCALE GENOMIC DNA]</scope>
    <source>
        <strain evidence="3 4">R7</strain>
        <plasmid evidence="3 4">pSRIMR7</plasmid>
    </source>
</reference>